<dbReference type="OrthoDB" id="3219396at2759"/>
<protein>
    <submittedName>
        <fullName evidence="1">Uncharacterized protein</fullName>
    </submittedName>
</protein>
<evidence type="ECO:0000313" key="1">
    <source>
        <dbReference type="EMBL" id="KAF7730952.1"/>
    </source>
</evidence>
<organism evidence="1 2">
    <name type="scientific">Apophysomyces ossiformis</name>
    <dbReference type="NCBI Taxonomy" id="679940"/>
    <lineage>
        <taxon>Eukaryota</taxon>
        <taxon>Fungi</taxon>
        <taxon>Fungi incertae sedis</taxon>
        <taxon>Mucoromycota</taxon>
        <taxon>Mucoromycotina</taxon>
        <taxon>Mucoromycetes</taxon>
        <taxon>Mucorales</taxon>
        <taxon>Mucorineae</taxon>
        <taxon>Mucoraceae</taxon>
        <taxon>Apophysomyces</taxon>
    </lineage>
</organism>
<comment type="caution">
    <text evidence="1">The sequence shown here is derived from an EMBL/GenBank/DDBJ whole genome shotgun (WGS) entry which is preliminary data.</text>
</comment>
<dbReference type="EMBL" id="JABAYA010000012">
    <property type="protein sequence ID" value="KAF7730952.1"/>
    <property type="molecule type" value="Genomic_DNA"/>
</dbReference>
<evidence type="ECO:0000313" key="2">
    <source>
        <dbReference type="Proteomes" id="UP000605846"/>
    </source>
</evidence>
<reference evidence="1" key="1">
    <citation type="submission" date="2020-01" db="EMBL/GenBank/DDBJ databases">
        <title>Genome Sequencing of Three Apophysomyces-Like Fungal Strains Confirms a Novel Fungal Genus in the Mucoromycota with divergent Burkholderia-like Endosymbiotic Bacteria.</title>
        <authorList>
            <person name="Stajich J.E."/>
            <person name="Macias A.M."/>
            <person name="Carter-House D."/>
            <person name="Lovett B."/>
            <person name="Kasson L.R."/>
            <person name="Berry K."/>
            <person name="Grigoriev I."/>
            <person name="Chang Y."/>
            <person name="Spatafora J."/>
            <person name="Kasson M.T."/>
        </authorList>
    </citation>
    <scope>NUCLEOTIDE SEQUENCE</scope>
    <source>
        <strain evidence="1">NRRL A-21654</strain>
    </source>
</reference>
<keyword evidence="2" id="KW-1185">Reference proteome</keyword>
<name>A0A8H7C0A4_9FUNG</name>
<dbReference type="AlphaFoldDB" id="A0A8H7C0A4"/>
<dbReference type="Proteomes" id="UP000605846">
    <property type="component" value="Unassembled WGS sequence"/>
</dbReference>
<proteinExistence type="predicted"/>
<sequence>MFDFVPEVNYSARSSLKRKLSQYQSSLLQRHPVRLANGQIGSSTDSFPDWRTTTAVMEEMVFDRSSLLETSLPFQIHDPLVYDIDATTNQGVVATGKHRKCNVQWQGKRSDHRILFWRYPSWQPMGQLDLTFVPSEVLCQIIAIQSIRMPQQKEKVRLFAVAVGQPLAPYNGDINVDLWRAVFVYRLFDDGSTSCLGHLQTNGSFISQDVFFFSDASWGRSNDDKPGTNNETGHVKEWLRVTCPEFADFESDYTVFMFAFGPMYQDINGYGQFARFDLRSYPGTVDPSISPVIQNPAGRYEYLNYKLWQQARLPNPGKPAELISVVRLGSKVSCMMHFRDPPHLNHLICVGSYTRDELYIYDWRFGIVSGIIPWLSPQVARQEEGSEPHQSWQSVRPWGLETAMVLPPLIPELELPTNHLAQRGFRLIAVAYDGCDKLATKVWDISYLLDNVWNPMDQEGEYDDTRHEPDYTHRFRWWKRGSRKLQQLAIRMIQAEETEEFLDTNSSETVSQLSMLDKLPCSPPETAKCLILTHKYDTVDPRNGNMPMKLAAYNLLQTSLILLTEEGKLIVLDIETGRVIGRTENVAAMASPKTKSAMKVRAIDVNVLRGREIVITSREGVLRSVDSR</sequence>
<accession>A0A8H7C0A4</accession>
<gene>
    <name evidence="1" type="ORF">EC973_000998</name>
</gene>